<organism evidence="3 4">
    <name type="scientific">Portunus trituberculatus</name>
    <name type="common">Swimming crab</name>
    <name type="synonym">Neptunus trituberculatus</name>
    <dbReference type="NCBI Taxonomy" id="210409"/>
    <lineage>
        <taxon>Eukaryota</taxon>
        <taxon>Metazoa</taxon>
        <taxon>Ecdysozoa</taxon>
        <taxon>Arthropoda</taxon>
        <taxon>Crustacea</taxon>
        <taxon>Multicrustacea</taxon>
        <taxon>Malacostraca</taxon>
        <taxon>Eumalacostraca</taxon>
        <taxon>Eucarida</taxon>
        <taxon>Decapoda</taxon>
        <taxon>Pleocyemata</taxon>
        <taxon>Brachyura</taxon>
        <taxon>Eubrachyura</taxon>
        <taxon>Portunoidea</taxon>
        <taxon>Portunidae</taxon>
        <taxon>Portuninae</taxon>
        <taxon>Portunus</taxon>
    </lineage>
</organism>
<comment type="caution">
    <text evidence="3">The sequence shown here is derived from an EMBL/GenBank/DDBJ whole genome shotgun (WGS) entry which is preliminary data.</text>
</comment>
<gene>
    <name evidence="3" type="ORF">E2C01_078086</name>
</gene>
<accession>A0A5B7IP38</accession>
<dbReference type="Gene3D" id="1.10.287.1490">
    <property type="match status" value="1"/>
</dbReference>
<dbReference type="EMBL" id="VSRR010062329">
    <property type="protein sequence ID" value="MPC83377.1"/>
    <property type="molecule type" value="Genomic_DNA"/>
</dbReference>
<reference evidence="3 4" key="1">
    <citation type="submission" date="2019-05" db="EMBL/GenBank/DDBJ databases">
        <title>Another draft genome of Portunus trituberculatus and its Hox gene families provides insights of decapod evolution.</title>
        <authorList>
            <person name="Jeong J.-H."/>
            <person name="Song I."/>
            <person name="Kim S."/>
            <person name="Choi T."/>
            <person name="Kim D."/>
            <person name="Ryu S."/>
            <person name="Kim W."/>
        </authorList>
    </citation>
    <scope>NUCLEOTIDE SEQUENCE [LARGE SCALE GENOMIC DNA]</scope>
    <source>
        <tissue evidence="3">Muscle</tissue>
    </source>
</reference>
<dbReference type="Proteomes" id="UP000324222">
    <property type="component" value="Unassembled WGS sequence"/>
</dbReference>
<protein>
    <submittedName>
        <fullName evidence="3">Uncharacterized protein</fullName>
    </submittedName>
</protein>
<name>A0A5B7IP38_PORTR</name>
<keyword evidence="1" id="KW-0175">Coiled coil</keyword>
<feature type="coiled-coil region" evidence="1">
    <location>
        <begin position="16"/>
        <end position="138"/>
    </location>
</feature>
<feature type="signal peptide" evidence="2">
    <location>
        <begin position="1"/>
        <end position="25"/>
    </location>
</feature>
<evidence type="ECO:0000256" key="1">
    <source>
        <dbReference type="SAM" id="Coils"/>
    </source>
</evidence>
<evidence type="ECO:0000313" key="3">
    <source>
        <dbReference type="EMBL" id="MPC83377.1"/>
    </source>
</evidence>
<sequence length="165" mass="18849">MWGVTVCVCVFQVTVLSESLGKVRAAEERLDQEKDDLRDQIRSMERQRADLEAKLAHSLRQEMDMREALEKVEAYSITLGQDKSQLVAKITSLETERASLSTERAELRSDIERLKDDLDALSEERASHEASITALNEKIVLLNVEKEKVSGLEECLFHLCFERPQ</sequence>
<dbReference type="AlphaFoldDB" id="A0A5B7IP38"/>
<keyword evidence="4" id="KW-1185">Reference proteome</keyword>
<keyword evidence="2" id="KW-0732">Signal</keyword>
<dbReference type="OrthoDB" id="6436679at2759"/>
<evidence type="ECO:0000313" key="4">
    <source>
        <dbReference type="Proteomes" id="UP000324222"/>
    </source>
</evidence>
<feature type="chain" id="PRO_5022746143" evidence="2">
    <location>
        <begin position="26"/>
        <end position="165"/>
    </location>
</feature>
<evidence type="ECO:0000256" key="2">
    <source>
        <dbReference type="SAM" id="SignalP"/>
    </source>
</evidence>
<proteinExistence type="predicted"/>